<evidence type="ECO:0000256" key="1">
    <source>
        <dbReference type="SAM" id="Phobius"/>
    </source>
</evidence>
<keyword evidence="1" id="KW-1133">Transmembrane helix</keyword>
<comment type="caution">
    <text evidence="2">The sequence shown here is derived from an EMBL/GenBank/DDBJ whole genome shotgun (WGS) entry which is preliminary data.</text>
</comment>
<reference evidence="2 3" key="1">
    <citation type="submission" date="2018-05" db="EMBL/GenBank/DDBJ databases">
        <title>Genome sequencing and assembly of the regulated plant pathogen Lachnellula willkommii and related sister species for the development of diagnostic species identification markers.</title>
        <authorList>
            <person name="Giroux E."/>
            <person name="Bilodeau G."/>
        </authorList>
    </citation>
    <scope>NUCLEOTIDE SEQUENCE [LARGE SCALE GENOMIC DNA]</scope>
    <source>
        <strain evidence="2 3">CBS 160.35</strain>
    </source>
</reference>
<feature type="transmembrane region" description="Helical" evidence="1">
    <location>
        <begin position="56"/>
        <end position="73"/>
    </location>
</feature>
<organism evidence="2 3">
    <name type="scientific">Lachnellula occidentalis</name>
    <dbReference type="NCBI Taxonomy" id="215460"/>
    <lineage>
        <taxon>Eukaryota</taxon>
        <taxon>Fungi</taxon>
        <taxon>Dikarya</taxon>
        <taxon>Ascomycota</taxon>
        <taxon>Pezizomycotina</taxon>
        <taxon>Leotiomycetes</taxon>
        <taxon>Helotiales</taxon>
        <taxon>Lachnaceae</taxon>
        <taxon>Lachnellula</taxon>
    </lineage>
</organism>
<sequence>MPNSTTSHFSPAFLAEDRGPTIIATNASFQGVACLVVLARLCSRFAILKNIGLDDWTILFATVLATANIVVAAQKNPRLEKKADQMATQV</sequence>
<dbReference type="Proteomes" id="UP000443090">
    <property type="component" value="Unassembled WGS sequence"/>
</dbReference>
<protein>
    <submittedName>
        <fullName evidence="2">Uncharacterized protein</fullName>
    </submittedName>
</protein>
<evidence type="ECO:0000313" key="2">
    <source>
        <dbReference type="EMBL" id="TVY41003.1"/>
    </source>
</evidence>
<proteinExistence type="predicted"/>
<keyword evidence="1" id="KW-0812">Transmembrane</keyword>
<dbReference type="AlphaFoldDB" id="A0A8H8RUK2"/>
<name>A0A8H8RUK2_9HELO</name>
<accession>A0A8H8RUK2</accession>
<keyword evidence="1" id="KW-0472">Membrane</keyword>
<dbReference type="OrthoDB" id="444631at2759"/>
<gene>
    <name evidence="2" type="ORF">LOCC1_G005287</name>
</gene>
<dbReference type="EMBL" id="QGMI01000419">
    <property type="protein sequence ID" value="TVY41003.1"/>
    <property type="molecule type" value="Genomic_DNA"/>
</dbReference>
<keyword evidence="3" id="KW-1185">Reference proteome</keyword>
<evidence type="ECO:0000313" key="3">
    <source>
        <dbReference type="Proteomes" id="UP000443090"/>
    </source>
</evidence>